<feature type="region of interest" description="Disordered" evidence="1">
    <location>
        <begin position="162"/>
        <end position="184"/>
    </location>
</feature>
<reference evidence="3" key="1">
    <citation type="journal article" date="2022" name="Int. J. Mol. Sci.">
        <title>Draft Genome of Tanacetum Coccineum: Genomic Comparison of Closely Related Tanacetum-Family Plants.</title>
        <authorList>
            <person name="Yamashiro T."/>
            <person name="Shiraishi A."/>
            <person name="Nakayama K."/>
            <person name="Satake H."/>
        </authorList>
    </citation>
    <scope>NUCLEOTIDE SEQUENCE</scope>
</reference>
<dbReference type="Proteomes" id="UP001151760">
    <property type="component" value="Unassembled WGS sequence"/>
</dbReference>
<keyword evidence="4" id="KW-1185">Reference proteome</keyword>
<feature type="compositionally biased region" description="Low complexity" evidence="1">
    <location>
        <begin position="379"/>
        <end position="390"/>
    </location>
</feature>
<dbReference type="EMBL" id="BQNB010018785">
    <property type="protein sequence ID" value="GJT78252.1"/>
    <property type="molecule type" value="Genomic_DNA"/>
</dbReference>
<feature type="region of interest" description="Disordered" evidence="1">
    <location>
        <begin position="318"/>
        <end position="345"/>
    </location>
</feature>
<name>A0ABQ5GTE1_9ASTR</name>
<dbReference type="InterPro" id="IPR043502">
    <property type="entry name" value="DNA/RNA_pol_sf"/>
</dbReference>
<accession>A0ABQ5GTE1</accession>
<sequence length="794" mass="90615">MGFTVYQMDVKSAFIYDTIEEEVYVHQPPGFVDPAYPNKVYKVIKALYGLHQASKAWYETLSSFLMENGFRRGTIDKTLFVKKKKSDIMLVQVYVDDIIFGSTKKSMCTEFEECACYGDQGESHQHNQLNPSTPVDHYTIHQPTTTSITTSFTTSITTTFTPPYSPPHSLPPRSYEAPLPEGNTSRSAEASIQLKELMVLVPSLVTRVTSLEKELKDTKQTLGNAVLRLVKKVKSLEKALKRKSKKVIVSASEGEEPEDQGRIIQDIDDDPLVSLVRESMKEKSTDFVTPIKASGEAQEEEEISPTILEAAKTLSKVASQSVSKAKSTDKGKRYRRRARSMAKKINTELDAEDEINTGRVEINSGIEDVNTGSSKVDTSRTSISTSSIIHSPKKGQREGKAQMVEEDIQATHKTKEQIRQEEAGLEEAIRLQAQMDEEDEVQKAAQFYTEEDWDTIRAKLEANTEVVKSLQGEIISNDDFAKRMVEMINEKKKFYAEQKAKAKRSKPMTQAQQREYMSTFIKNQSSWKLSQLKKLSFEELKTEFKKLMKSIESFVPMETKARVKRHGLQLEQETSKKQKIDIEDASITKGKDEVVKEEETKVPVKKIGMRRKQKARKGINIDKTAQDEFNKEREAYVKDKVKDASSKSKIGVDVIPTAIKPPTIVNWKIISQSSQKAAYQIIRKHGSDKIYMSFRAILKDFSRDELVELYRLVINKYGENTPEEMYDIVLWGDLKTMFDPPLSDDAIWSLPLQQKIINWRYYPTCDVHYLTLDASSIYMLADRKYPFVKRMHAK</sequence>
<evidence type="ECO:0000256" key="1">
    <source>
        <dbReference type="SAM" id="MobiDB-lite"/>
    </source>
</evidence>
<gene>
    <name evidence="3" type="ORF">Tco_1044977</name>
</gene>
<protein>
    <submittedName>
        <fullName evidence="3">Ribonuclease H-like domain-containing protein</fullName>
    </submittedName>
</protein>
<proteinExistence type="predicted"/>
<comment type="caution">
    <text evidence="3">The sequence shown here is derived from an EMBL/GenBank/DDBJ whole genome shotgun (WGS) entry which is preliminary data.</text>
</comment>
<organism evidence="3 4">
    <name type="scientific">Tanacetum coccineum</name>
    <dbReference type="NCBI Taxonomy" id="301880"/>
    <lineage>
        <taxon>Eukaryota</taxon>
        <taxon>Viridiplantae</taxon>
        <taxon>Streptophyta</taxon>
        <taxon>Embryophyta</taxon>
        <taxon>Tracheophyta</taxon>
        <taxon>Spermatophyta</taxon>
        <taxon>Magnoliopsida</taxon>
        <taxon>eudicotyledons</taxon>
        <taxon>Gunneridae</taxon>
        <taxon>Pentapetalae</taxon>
        <taxon>asterids</taxon>
        <taxon>campanulids</taxon>
        <taxon>Asterales</taxon>
        <taxon>Asteraceae</taxon>
        <taxon>Asteroideae</taxon>
        <taxon>Anthemideae</taxon>
        <taxon>Anthemidinae</taxon>
        <taxon>Tanacetum</taxon>
    </lineage>
</organism>
<feature type="domain" description="Reverse transcriptase Ty1/copia-type" evidence="2">
    <location>
        <begin position="3"/>
        <end position="112"/>
    </location>
</feature>
<dbReference type="InterPro" id="IPR013103">
    <property type="entry name" value="RVT_2"/>
</dbReference>
<evidence type="ECO:0000313" key="3">
    <source>
        <dbReference type="EMBL" id="GJT78252.1"/>
    </source>
</evidence>
<feature type="region of interest" description="Disordered" evidence="1">
    <location>
        <begin position="366"/>
        <end position="400"/>
    </location>
</feature>
<reference evidence="3" key="2">
    <citation type="submission" date="2022-01" db="EMBL/GenBank/DDBJ databases">
        <authorList>
            <person name="Yamashiro T."/>
            <person name="Shiraishi A."/>
            <person name="Satake H."/>
            <person name="Nakayama K."/>
        </authorList>
    </citation>
    <scope>NUCLEOTIDE SEQUENCE</scope>
</reference>
<dbReference type="SUPFAM" id="SSF56672">
    <property type="entry name" value="DNA/RNA polymerases"/>
    <property type="match status" value="1"/>
</dbReference>
<dbReference type="Pfam" id="PF07727">
    <property type="entry name" value="RVT_2"/>
    <property type="match status" value="1"/>
</dbReference>
<evidence type="ECO:0000259" key="2">
    <source>
        <dbReference type="Pfam" id="PF07727"/>
    </source>
</evidence>
<feature type="compositionally biased region" description="Basic residues" evidence="1">
    <location>
        <begin position="332"/>
        <end position="342"/>
    </location>
</feature>
<evidence type="ECO:0000313" key="4">
    <source>
        <dbReference type="Proteomes" id="UP001151760"/>
    </source>
</evidence>